<dbReference type="InterPro" id="IPR001509">
    <property type="entry name" value="Epimerase_deHydtase"/>
</dbReference>
<name>A0AAN6SWH5_9PEZI</name>
<reference evidence="4" key="1">
    <citation type="journal article" date="2023" name="Mol. Phylogenet. Evol.">
        <title>Genome-scale phylogeny and comparative genomics of the fungal order Sordariales.</title>
        <authorList>
            <person name="Hensen N."/>
            <person name="Bonometti L."/>
            <person name="Westerberg I."/>
            <person name="Brannstrom I.O."/>
            <person name="Guillou S."/>
            <person name="Cros-Aarteil S."/>
            <person name="Calhoun S."/>
            <person name="Haridas S."/>
            <person name="Kuo A."/>
            <person name="Mondo S."/>
            <person name="Pangilinan J."/>
            <person name="Riley R."/>
            <person name="LaButti K."/>
            <person name="Andreopoulos B."/>
            <person name="Lipzen A."/>
            <person name="Chen C."/>
            <person name="Yan M."/>
            <person name="Daum C."/>
            <person name="Ng V."/>
            <person name="Clum A."/>
            <person name="Steindorff A."/>
            <person name="Ohm R.A."/>
            <person name="Martin F."/>
            <person name="Silar P."/>
            <person name="Natvig D.O."/>
            <person name="Lalanne C."/>
            <person name="Gautier V."/>
            <person name="Ament-Velasquez S.L."/>
            <person name="Kruys A."/>
            <person name="Hutchinson M.I."/>
            <person name="Powell A.J."/>
            <person name="Barry K."/>
            <person name="Miller A.N."/>
            <person name="Grigoriev I.V."/>
            <person name="Debuchy R."/>
            <person name="Gladieux P."/>
            <person name="Hiltunen Thoren M."/>
            <person name="Johannesson H."/>
        </authorList>
    </citation>
    <scope>NUCLEOTIDE SEQUENCE</scope>
    <source>
        <strain evidence="4">CBS 757.83</strain>
    </source>
</reference>
<comment type="caution">
    <text evidence="4">The sequence shown here is derived from an EMBL/GenBank/DDBJ whole genome shotgun (WGS) entry which is preliminary data.</text>
</comment>
<keyword evidence="5" id="KW-1185">Reference proteome</keyword>
<dbReference type="PANTHER" id="PTHR10366:SF564">
    <property type="entry name" value="STEROL-4-ALPHA-CARBOXYLATE 3-DEHYDROGENASE, DECARBOXYLATING"/>
    <property type="match status" value="1"/>
</dbReference>
<evidence type="ECO:0000313" key="4">
    <source>
        <dbReference type="EMBL" id="KAK4096415.1"/>
    </source>
</evidence>
<dbReference type="EMBL" id="MU863715">
    <property type="protein sequence ID" value="KAK4096415.1"/>
    <property type="molecule type" value="Genomic_DNA"/>
</dbReference>
<evidence type="ECO:0000256" key="1">
    <source>
        <dbReference type="ARBA" id="ARBA00023002"/>
    </source>
</evidence>
<organism evidence="4 5">
    <name type="scientific">Parathielavia hyrcaniae</name>
    <dbReference type="NCBI Taxonomy" id="113614"/>
    <lineage>
        <taxon>Eukaryota</taxon>
        <taxon>Fungi</taxon>
        <taxon>Dikarya</taxon>
        <taxon>Ascomycota</taxon>
        <taxon>Pezizomycotina</taxon>
        <taxon>Sordariomycetes</taxon>
        <taxon>Sordariomycetidae</taxon>
        <taxon>Sordariales</taxon>
        <taxon>Chaetomiaceae</taxon>
        <taxon>Parathielavia</taxon>
    </lineage>
</organism>
<dbReference type="InterPro" id="IPR036291">
    <property type="entry name" value="NAD(P)-bd_dom_sf"/>
</dbReference>
<dbReference type="FunFam" id="3.40.50.720:FF:000085">
    <property type="entry name" value="Dihydroflavonol reductase"/>
    <property type="match status" value="1"/>
</dbReference>
<feature type="domain" description="NAD-dependent epimerase/dehydratase" evidence="3">
    <location>
        <begin position="6"/>
        <end position="250"/>
    </location>
</feature>
<dbReference type="PANTHER" id="PTHR10366">
    <property type="entry name" value="NAD DEPENDENT EPIMERASE/DEHYDRATASE"/>
    <property type="match status" value="1"/>
</dbReference>
<evidence type="ECO:0000256" key="2">
    <source>
        <dbReference type="ARBA" id="ARBA00023445"/>
    </source>
</evidence>
<reference evidence="4" key="2">
    <citation type="submission" date="2023-05" db="EMBL/GenBank/DDBJ databases">
        <authorList>
            <consortium name="Lawrence Berkeley National Laboratory"/>
            <person name="Steindorff A."/>
            <person name="Hensen N."/>
            <person name="Bonometti L."/>
            <person name="Westerberg I."/>
            <person name="Brannstrom I.O."/>
            <person name="Guillou S."/>
            <person name="Cros-Aarteil S."/>
            <person name="Calhoun S."/>
            <person name="Haridas S."/>
            <person name="Kuo A."/>
            <person name="Mondo S."/>
            <person name="Pangilinan J."/>
            <person name="Riley R."/>
            <person name="Labutti K."/>
            <person name="Andreopoulos B."/>
            <person name="Lipzen A."/>
            <person name="Chen C."/>
            <person name="Yanf M."/>
            <person name="Daum C."/>
            <person name="Ng V."/>
            <person name="Clum A."/>
            <person name="Ohm R."/>
            <person name="Martin F."/>
            <person name="Silar P."/>
            <person name="Natvig D."/>
            <person name="Lalanne C."/>
            <person name="Gautier V."/>
            <person name="Ament-Velasquez S.L."/>
            <person name="Kruys A."/>
            <person name="Hutchinson M.I."/>
            <person name="Powell A.J."/>
            <person name="Barry K."/>
            <person name="Miller A.N."/>
            <person name="Grigoriev I.V."/>
            <person name="Debuchy R."/>
            <person name="Gladieux P."/>
            <person name="Thoren M.H."/>
            <person name="Johannesson H."/>
        </authorList>
    </citation>
    <scope>NUCLEOTIDE SEQUENCE</scope>
    <source>
        <strain evidence="4">CBS 757.83</strain>
    </source>
</reference>
<protein>
    <submittedName>
        <fullName evidence="4">NAD(P)-binding protein</fullName>
    </submittedName>
</protein>
<dbReference type="Gene3D" id="3.40.50.720">
    <property type="entry name" value="NAD(P)-binding Rossmann-like Domain"/>
    <property type="match status" value="1"/>
</dbReference>
<dbReference type="Pfam" id="PF01370">
    <property type="entry name" value="Epimerase"/>
    <property type="match status" value="1"/>
</dbReference>
<evidence type="ECO:0000259" key="3">
    <source>
        <dbReference type="Pfam" id="PF01370"/>
    </source>
</evidence>
<dbReference type="Proteomes" id="UP001305647">
    <property type="component" value="Unassembled WGS sequence"/>
</dbReference>
<sequence>MADRTALVTGASGYIALHVVGSLLDAGWTVHATVRSLQNGKKIGPLQTLSDQHPGKLHLFETDLLNEGSFLAPMQGCSVVLHIASPFLVPEKVRNPEKDLVRPAVDGTRNVLDCVNKTESVKRVVLTSSVAAMYGDNADVLQMENQTLHERYWNATSTAYHNAYQYSKTLAEKKAWEMAEAQSRWELVALCPGLVLGPSLSPASDSGSLAIISQLLTGIMLVGVPDLAFALVDVRDVAAAHLRAAETPVARGRYILAGDRTIPLVDISKSLKQVHDRPALLPSWNMPQLAFRLIGPVMGLSQKWLSANLGIGFAVDNKRAMEELGVTYRPVQETLRDHYQSWKAQQ</sequence>
<accession>A0AAN6SWH5</accession>
<evidence type="ECO:0000313" key="5">
    <source>
        <dbReference type="Proteomes" id="UP001305647"/>
    </source>
</evidence>
<gene>
    <name evidence="4" type="ORF">N658DRAFT_519211</name>
</gene>
<comment type="similarity">
    <text evidence="2">Belongs to the NAD(P)-dependent epimerase/dehydratase family. Dihydroflavonol-4-reductase subfamily.</text>
</comment>
<dbReference type="GO" id="GO:0016616">
    <property type="term" value="F:oxidoreductase activity, acting on the CH-OH group of donors, NAD or NADP as acceptor"/>
    <property type="evidence" value="ECO:0007669"/>
    <property type="project" value="TreeGrafter"/>
</dbReference>
<proteinExistence type="inferred from homology"/>
<dbReference type="InterPro" id="IPR050425">
    <property type="entry name" value="NAD(P)_dehydrat-like"/>
</dbReference>
<dbReference type="AlphaFoldDB" id="A0AAN6SWH5"/>
<dbReference type="SUPFAM" id="SSF51735">
    <property type="entry name" value="NAD(P)-binding Rossmann-fold domains"/>
    <property type="match status" value="1"/>
</dbReference>
<keyword evidence="1" id="KW-0560">Oxidoreductase</keyword>